<evidence type="ECO:0000313" key="1">
    <source>
        <dbReference type="EMBL" id="PMD04182.1"/>
    </source>
</evidence>
<name>A0A2N6VJ65_9MICO</name>
<dbReference type="AlphaFoldDB" id="A0A2N6VJ65"/>
<gene>
    <name evidence="1" type="ORF">CJ199_13550</name>
</gene>
<proteinExistence type="predicted"/>
<protein>
    <submittedName>
        <fullName evidence="1">Uncharacterized protein</fullName>
    </submittedName>
</protein>
<sequence length="94" mass="9588">DVLGGPFRVFRTQAAQFAFDVAGEFFSCDALRDGRGIEAFTATLSVPLLPTITIAALTIPGTTVATVVLALSSGITALEAAAAVWTAFAALSVV</sequence>
<feature type="non-terminal residue" evidence="1">
    <location>
        <position position="1"/>
    </location>
</feature>
<comment type="caution">
    <text evidence="1">The sequence shown here is derived from an EMBL/GenBank/DDBJ whole genome shotgun (WGS) entry which is preliminary data.</text>
</comment>
<organism evidence="1 2">
    <name type="scientific">Brevibacterium paucivorans</name>
    <dbReference type="NCBI Taxonomy" id="170994"/>
    <lineage>
        <taxon>Bacteria</taxon>
        <taxon>Bacillati</taxon>
        <taxon>Actinomycetota</taxon>
        <taxon>Actinomycetes</taxon>
        <taxon>Micrococcales</taxon>
        <taxon>Brevibacteriaceae</taxon>
        <taxon>Brevibacterium</taxon>
    </lineage>
</organism>
<accession>A0A2N6VJ65</accession>
<dbReference type="EMBL" id="PNHK01000294">
    <property type="protein sequence ID" value="PMD04182.1"/>
    <property type="molecule type" value="Genomic_DNA"/>
</dbReference>
<reference evidence="1 2" key="1">
    <citation type="submission" date="2017-09" db="EMBL/GenBank/DDBJ databases">
        <title>Bacterial strain isolated from the female urinary microbiota.</title>
        <authorList>
            <person name="Thomas-White K."/>
            <person name="Kumar N."/>
            <person name="Forster S."/>
            <person name="Putonti C."/>
            <person name="Lawley T."/>
            <person name="Wolfe A.J."/>
        </authorList>
    </citation>
    <scope>NUCLEOTIDE SEQUENCE [LARGE SCALE GENOMIC DNA]</scope>
    <source>
        <strain evidence="1 2">UMB1301</strain>
    </source>
</reference>
<dbReference type="Proteomes" id="UP000235598">
    <property type="component" value="Unassembled WGS sequence"/>
</dbReference>
<dbReference type="RefSeq" id="WP_102239636.1">
    <property type="nucleotide sequence ID" value="NZ_PNHK01000294.1"/>
</dbReference>
<evidence type="ECO:0000313" key="2">
    <source>
        <dbReference type="Proteomes" id="UP000235598"/>
    </source>
</evidence>